<organism evidence="8 9">
    <name type="scientific">Aspergillus cavernicola</name>
    <dbReference type="NCBI Taxonomy" id="176166"/>
    <lineage>
        <taxon>Eukaryota</taxon>
        <taxon>Fungi</taxon>
        <taxon>Dikarya</taxon>
        <taxon>Ascomycota</taxon>
        <taxon>Pezizomycotina</taxon>
        <taxon>Eurotiomycetes</taxon>
        <taxon>Eurotiomycetidae</taxon>
        <taxon>Eurotiales</taxon>
        <taxon>Aspergillaceae</taxon>
        <taxon>Aspergillus</taxon>
        <taxon>Aspergillus subgen. Nidulantes</taxon>
    </lineage>
</organism>
<evidence type="ECO:0000259" key="7">
    <source>
        <dbReference type="PROSITE" id="PS51764"/>
    </source>
</evidence>
<dbReference type="PIRSF" id="PIRSF018168">
    <property type="entry name" value="Mannan-1_4-beta-mannosidase"/>
    <property type="match status" value="1"/>
</dbReference>
<evidence type="ECO:0000256" key="2">
    <source>
        <dbReference type="ARBA" id="ARBA00022801"/>
    </source>
</evidence>
<keyword evidence="9" id="KW-1185">Reference proteome</keyword>
<dbReference type="PROSITE" id="PS51764">
    <property type="entry name" value="GH26"/>
    <property type="match status" value="1"/>
</dbReference>
<feature type="active site" description="Proton donor" evidence="4">
    <location>
        <position position="206"/>
    </location>
</feature>
<dbReference type="InterPro" id="IPR022790">
    <property type="entry name" value="GH26_dom"/>
</dbReference>
<keyword evidence="3 4" id="KW-0326">Glycosidase</keyword>
<dbReference type="Gene3D" id="3.20.20.80">
    <property type="entry name" value="Glycosidases"/>
    <property type="match status" value="1"/>
</dbReference>
<keyword evidence="5" id="KW-0732">Signal</keyword>
<dbReference type="Pfam" id="PF02156">
    <property type="entry name" value="Glyco_hydro_26"/>
    <property type="match status" value="1"/>
</dbReference>
<evidence type="ECO:0000313" key="9">
    <source>
        <dbReference type="Proteomes" id="UP001610335"/>
    </source>
</evidence>
<dbReference type="PROSITE" id="PS50206">
    <property type="entry name" value="RHODANESE_3"/>
    <property type="match status" value="1"/>
</dbReference>
<dbReference type="PANTHER" id="PTHR40079">
    <property type="entry name" value="MANNAN ENDO-1,4-BETA-MANNOSIDASE E-RELATED"/>
    <property type="match status" value="1"/>
</dbReference>
<evidence type="ECO:0000313" key="8">
    <source>
        <dbReference type="EMBL" id="KAL2817892.1"/>
    </source>
</evidence>
<feature type="domain" description="GH26" evidence="7">
    <location>
        <begin position="36"/>
        <end position="351"/>
    </location>
</feature>
<evidence type="ECO:0000259" key="6">
    <source>
        <dbReference type="PROSITE" id="PS50206"/>
    </source>
</evidence>
<dbReference type="SUPFAM" id="SSF51445">
    <property type="entry name" value="(Trans)glycosidases"/>
    <property type="match status" value="1"/>
</dbReference>
<dbReference type="PRINTS" id="PR00739">
    <property type="entry name" value="GLHYDRLASE26"/>
</dbReference>
<dbReference type="InterPro" id="IPR017853">
    <property type="entry name" value="GH"/>
</dbReference>
<comment type="caution">
    <text evidence="8">The sequence shown here is derived from an EMBL/GenBank/DDBJ whole genome shotgun (WGS) entry which is preliminary data.</text>
</comment>
<feature type="signal peptide" evidence="5">
    <location>
        <begin position="1"/>
        <end position="23"/>
    </location>
</feature>
<gene>
    <name evidence="8" type="ORF">BDW59DRAFT_175314</name>
</gene>
<feature type="chain" id="PRO_5046106836" evidence="5">
    <location>
        <begin position="24"/>
        <end position="358"/>
    </location>
</feature>
<evidence type="ECO:0000256" key="5">
    <source>
        <dbReference type="SAM" id="SignalP"/>
    </source>
</evidence>
<dbReference type="Proteomes" id="UP001610335">
    <property type="component" value="Unassembled WGS sequence"/>
</dbReference>
<feature type="domain" description="Rhodanese" evidence="6">
    <location>
        <begin position="208"/>
        <end position="223"/>
    </location>
</feature>
<feature type="active site" description="Nucleophile" evidence="4">
    <location>
        <position position="299"/>
    </location>
</feature>
<accession>A0ABR4HRB5</accession>
<proteinExistence type="inferred from homology"/>
<evidence type="ECO:0000256" key="4">
    <source>
        <dbReference type="PROSITE-ProRule" id="PRU01100"/>
    </source>
</evidence>
<evidence type="ECO:0000256" key="3">
    <source>
        <dbReference type="ARBA" id="ARBA00023295"/>
    </source>
</evidence>
<name>A0ABR4HRB5_9EURO</name>
<dbReference type="InterPro" id="IPR016714">
    <property type="entry name" value="MANB/E"/>
</dbReference>
<dbReference type="InterPro" id="IPR001763">
    <property type="entry name" value="Rhodanese-like_dom"/>
</dbReference>
<protein>
    <submittedName>
        <fullName evidence="8">Mannan endo-1,4-beta-mannosidase E</fullName>
    </submittedName>
</protein>
<evidence type="ECO:0000256" key="1">
    <source>
        <dbReference type="ARBA" id="ARBA00007754"/>
    </source>
</evidence>
<dbReference type="EMBL" id="JBFXLS010000088">
    <property type="protein sequence ID" value="KAL2817892.1"/>
    <property type="molecule type" value="Genomic_DNA"/>
</dbReference>
<comment type="similarity">
    <text evidence="1 4">Belongs to the glycosyl hydrolase 26 family.</text>
</comment>
<dbReference type="InterPro" id="IPR000805">
    <property type="entry name" value="Glyco_hydro_26"/>
</dbReference>
<sequence>MKLPDSLFSVSVALGLLLAHAQATPTTEPVNPNTSTAARKLLAYLVDTAGNGITLSGQQELEDANWVTENVGHSPAVLGVDLMDYSPSRVEFGASASTIEDAISYSEQGGIITFCWHWGEYNRSNQSNNPTILTIFPGSPSGSLNTSEQPWYSNFYTEATSFNLASAMDESSPDYKLIIRDIDAIAEQLTRLNDLDIPVLFRPLHEAEGGWFWWGAQGPEACKELYYLLFDRLTNTHGLNNLIWVWNSVAADWYPGNDYVDIVSTDIYGDAGDHSSQISQYQALQSLTGDFEKLVALAEVGNIPDPELMSTDGAHWAYWVTWNGDFIQGETNNAAEFKKEVYSSELVYTLDEIEGWGA</sequence>
<dbReference type="PANTHER" id="PTHR40079:SF4">
    <property type="entry name" value="GH26 DOMAIN-CONTAINING PROTEIN-RELATED"/>
    <property type="match status" value="1"/>
</dbReference>
<reference evidence="8 9" key="1">
    <citation type="submission" date="2024-07" db="EMBL/GenBank/DDBJ databases">
        <title>Section-level genome sequencing and comparative genomics of Aspergillus sections Usti and Cavernicolus.</title>
        <authorList>
            <consortium name="Lawrence Berkeley National Laboratory"/>
            <person name="Nybo J.L."/>
            <person name="Vesth T.C."/>
            <person name="Theobald S."/>
            <person name="Frisvad J.C."/>
            <person name="Larsen T.O."/>
            <person name="Kjaerboelling I."/>
            <person name="Rothschild-Mancinelli K."/>
            <person name="Lyhne E.K."/>
            <person name="Kogle M.E."/>
            <person name="Barry K."/>
            <person name="Clum A."/>
            <person name="Na H."/>
            <person name="Ledsgaard L."/>
            <person name="Lin J."/>
            <person name="Lipzen A."/>
            <person name="Kuo A."/>
            <person name="Riley R."/>
            <person name="Mondo S."/>
            <person name="LaButti K."/>
            <person name="Haridas S."/>
            <person name="Pangalinan J."/>
            <person name="Salamov A.A."/>
            <person name="Simmons B.A."/>
            <person name="Magnuson J.K."/>
            <person name="Chen J."/>
            <person name="Drula E."/>
            <person name="Henrissat B."/>
            <person name="Wiebenga A."/>
            <person name="Lubbers R.J."/>
            <person name="Gomes A.C."/>
            <person name="Makela M.R."/>
            <person name="Stajich J."/>
            <person name="Grigoriev I.V."/>
            <person name="Mortensen U.H."/>
            <person name="De vries R.P."/>
            <person name="Baker S.E."/>
            <person name="Andersen M.R."/>
        </authorList>
    </citation>
    <scope>NUCLEOTIDE SEQUENCE [LARGE SCALE GENOMIC DNA]</scope>
    <source>
        <strain evidence="8 9">CBS 600.67</strain>
    </source>
</reference>
<keyword evidence="2 4" id="KW-0378">Hydrolase</keyword>